<comment type="caution">
    <text evidence="1">The sequence shown here is derived from an EMBL/GenBank/DDBJ whole genome shotgun (WGS) entry which is preliminary data.</text>
</comment>
<proteinExistence type="predicted"/>
<dbReference type="EMBL" id="BMKK01000003">
    <property type="protein sequence ID" value="GGD55165.1"/>
    <property type="molecule type" value="Genomic_DNA"/>
</dbReference>
<keyword evidence="2" id="KW-1185">Reference proteome</keyword>
<evidence type="ECO:0000313" key="2">
    <source>
        <dbReference type="Proteomes" id="UP000609064"/>
    </source>
</evidence>
<organism evidence="1 2">
    <name type="scientific">Emticicia aquatilis</name>
    <dbReference type="NCBI Taxonomy" id="1537369"/>
    <lineage>
        <taxon>Bacteria</taxon>
        <taxon>Pseudomonadati</taxon>
        <taxon>Bacteroidota</taxon>
        <taxon>Cytophagia</taxon>
        <taxon>Cytophagales</taxon>
        <taxon>Leadbetterellaceae</taxon>
        <taxon>Emticicia</taxon>
    </lineage>
</organism>
<reference evidence="1" key="2">
    <citation type="submission" date="2020-09" db="EMBL/GenBank/DDBJ databases">
        <authorList>
            <person name="Sun Q."/>
            <person name="Zhou Y."/>
        </authorList>
    </citation>
    <scope>NUCLEOTIDE SEQUENCE</scope>
    <source>
        <strain evidence="1">CGMCC 1.15958</strain>
    </source>
</reference>
<gene>
    <name evidence="1" type="ORF">GCM10011514_19200</name>
</gene>
<dbReference type="Proteomes" id="UP000609064">
    <property type="component" value="Unassembled WGS sequence"/>
</dbReference>
<protein>
    <submittedName>
        <fullName evidence="1">Uncharacterized protein</fullName>
    </submittedName>
</protein>
<dbReference type="RefSeq" id="WP_188765844.1">
    <property type="nucleotide sequence ID" value="NZ_BMKK01000003.1"/>
</dbReference>
<evidence type="ECO:0000313" key="1">
    <source>
        <dbReference type="EMBL" id="GGD55165.1"/>
    </source>
</evidence>
<accession>A0A916YQ05</accession>
<sequence>MSFYSFGGKVSCTGEGNRINGRISAESRSGKMQVFDTNLLNLRNNTQNNSVAQNNSAISITLADFNAFTAVGKTWLNYSNDNASFSMNIGSANNSTPQTWALPANFLTYFNGAGRGDFIAVGNVPAALQVAGANKVMRTAYYDENDRPMDVYDHYNFAADGVYHIGSSYDLEVGSDDTFDESDYEVADVPFDLNDNYSSTSEETDHITNQKTLKEVFTVNVDAFGTITTPTGTYDCLRMLTSIQKYTRPNNTVAYTLVSTTNHVGFLTKTGEYFTAKVSGTSGNVTVSEIEYRTVVQTSLLSEGNDVKLNNDSKGVTINIDNDTAHPSAILDVKSDSLGILIPRIAQSNRPSSPATGLLVYQIDNTPGFYYFDGTNWQRLGSTPSARLVTESTQKVGGKGRLTNGSSFIRFNSPVENFENLQINIQLEGDCNGVFISKKTREGFEVKELQKGKSNIEFSWKIINE</sequence>
<name>A0A916YQ05_9BACT</name>
<dbReference type="AlphaFoldDB" id="A0A916YQ05"/>
<reference evidence="1" key="1">
    <citation type="journal article" date="2014" name="Int. J. Syst. Evol. Microbiol.">
        <title>Complete genome sequence of Corynebacterium casei LMG S-19264T (=DSM 44701T), isolated from a smear-ripened cheese.</title>
        <authorList>
            <consortium name="US DOE Joint Genome Institute (JGI-PGF)"/>
            <person name="Walter F."/>
            <person name="Albersmeier A."/>
            <person name="Kalinowski J."/>
            <person name="Ruckert C."/>
        </authorList>
    </citation>
    <scope>NUCLEOTIDE SEQUENCE</scope>
    <source>
        <strain evidence="1">CGMCC 1.15958</strain>
    </source>
</reference>